<gene>
    <name evidence="3" type="ORF">METZ01_LOCUS30280</name>
</gene>
<feature type="domain" description="Amidohydrolase-related" evidence="2">
    <location>
        <begin position="110"/>
        <end position="367"/>
    </location>
</feature>
<keyword evidence="1" id="KW-0456">Lyase</keyword>
<dbReference type="AlphaFoldDB" id="A0A381QDS3"/>
<dbReference type="GO" id="GO:0016787">
    <property type="term" value="F:hydrolase activity"/>
    <property type="evidence" value="ECO:0007669"/>
    <property type="project" value="InterPro"/>
</dbReference>
<dbReference type="PANTHER" id="PTHR21240">
    <property type="entry name" value="2-AMINO-3-CARBOXYLMUCONATE-6-SEMIALDEHYDE DECARBOXYLASE"/>
    <property type="match status" value="1"/>
</dbReference>
<protein>
    <recommendedName>
        <fullName evidence="2">Amidohydrolase-related domain-containing protein</fullName>
    </recommendedName>
</protein>
<dbReference type="GO" id="GO:0019748">
    <property type="term" value="P:secondary metabolic process"/>
    <property type="evidence" value="ECO:0007669"/>
    <property type="project" value="TreeGrafter"/>
</dbReference>
<sequence>MTIRLAFLFFFLSLCIPNAQSQAQITRRNRTPQIPPPTILEYKPRSTLIVPEHKVPQAKFPAVDFHGHPPALNSPGTIQSVVTAMDELNLQVMVQARGSSGTALTRQIQAVRAAGMQDRFVFFTTVDLQSVGPGSGARIASQLEQDVTAGAVGIGEIGKGFGLLTRKADGSRLQMDDPELDVVWQTAGRLGIPVFVHTGDPAEFFEPLDFENERWLEMALFPNRRFNDRSRFPEFNELMEERDRMLERHPNTTWVLAHMSWYTQDLGRLGELFDRFPNVYAEVGAVLYDLGRQPRFARDFFVKYQDRILFGKDSFQPDEYPYYWRVFETEDEYFDYYRDYHAFWKLYGMGLPDDVLRKIYYENALRIIPDMPKNGFSGEN</sequence>
<dbReference type="SUPFAM" id="SSF51556">
    <property type="entry name" value="Metallo-dependent hydrolases"/>
    <property type="match status" value="1"/>
</dbReference>
<dbReference type="InterPro" id="IPR032465">
    <property type="entry name" value="ACMSD"/>
</dbReference>
<dbReference type="PANTHER" id="PTHR21240:SF28">
    <property type="entry name" value="ISO-OROTATE DECARBOXYLASE (EUROFUNG)"/>
    <property type="match status" value="1"/>
</dbReference>
<name>A0A381QDS3_9ZZZZ</name>
<dbReference type="GO" id="GO:0005737">
    <property type="term" value="C:cytoplasm"/>
    <property type="evidence" value="ECO:0007669"/>
    <property type="project" value="TreeGrafter"/>
</dbReference>
<organism evidence="3">
    <name type="scientific">marine metagenome</name>
    <dbReference type="NCBI Taxonomy" id="408172"/>
    <lineage>
        <taxon>unclassified sequences</taxon>
        <taxon>metagenomes</taxon>
        <taxon>ecological metagenomes</taxon>
    </lineage>
</organism>
<dbReference type="EMBL" id="UINC01001316">
    <property type="protein sequence ID" value="SUZ77426.1"/>
    <property type="molecule type" value="Genomic_DNA"/>
</dbReference>
<dbReference type="GO" id="GO:0016831">
    <property type="term" value="F:carboxy-lyase activity"/>
    <property type="evidence" value="ECO:0007669"/>
    <property type="project" value="InterPro"/>
</dbReference>
<dbReference type="InterPro" id="IPR032466">
    <property type="entry name" value="Metal_Hydrolase"/>
</dbReference>
<evidence type="ECO:0000259" key="2">
    <source>
        <dbReference type="Pfam" id="PF04909"/>
    </source>
</evidence>
<dbReference type="Pfam" id="PF04909">
    <property type="entry name" value="Amidohydro_2"/>
    <property type="match status" value="1"/>
</dbReference>
<dbReference type="Gene3D" id="3.20.20.140">
    <property type="entry name" value="Metal-dependent hydrolases"/>
    <property type="match status" value="1"/>
</dbReference>
<dbReference type="InterPro" id="IPR006680">
    <property type="entry name" value="Amidohydro-rel"/>
</dbReference>
<accession>A0A381QDS3</accession>
<evidence type="ECO:0000256" key="1">
    <source>
        <dbReference type="ARBA" id="ARBA00023239"/>
    </source>
</evidence>
<proteinExistence type="predicted"/>
<evidence type="ECO:0000313" key="3">
    <source>
        <dbReference type="EMBL" id="SUZ77426.1"/>
    </source>
</evidence>
<reference evidence="3" key="1">
    <citation type="submission" date="2018-05" db="EMBL/GenBank/DDBJ databases">
        <authorList>
            <person name="Lanie J.A."/>
            <person name="Ng W.-L."/>
            <person name="Kazmierczak K.M."/>
            <person name="Andrzejewski T.M."/>
            <person name="Davidsen T.M."/>
            <person name="Wayne K.J."/>
            <person name="Tettelin H."/>
            <person name="Glass J.I."/>
            <person name="Rusch D."/>
            <person name="Podicherti R."/>
            <person name="Tsui H.-C.T."/>
            <person name="Winkler M.E."/>
        </authorList>
    </citation>
    <scope>NUCLEOTIDE SEQUENCE</scope>
</reference>